<evidence type="ECO:0000256" key="1">
    <source>
        <dbReference type="SAM" id="MobiDB-lite"/>
    </source>
</evidence>
<keyword evidence="3" id="KW-1185">Reference proteome</keyword>
<accession>A0A0E0B728</accession>
<evidence type="ECO:0000313" key="3">
    <source>
        <dbReference type="Proteomes" id="UP000026961"/>
    </source>
</evidence>
<proteinExistence type="predicted"/>
<name>A0A0E0B728_9ORYZ</name>
<dbReference type="HOGENOM" id="CLU_2416845_0_0_1"/>
<dbReference type="Gramene" id="OGLUM10G00250.1">
    <property type="protein sequence ID" value="OGLUM10G00250.1"/>
    <property type="gene ID" value="OGLUM10G00250"/>
</dbReference>
<organism evidence="2">
    <name type="scientific">Oryza glumipatula</name>
    <dbReference type="NCBI Taxonomy" id="40148"/>
    <lineage>
        <taxon>Eukaryota</taxon>
        <taxon>Viridiplantae</taxon>
        <taxon>Streptophyta</taxon>
        <taxon>Embryophyta</taxon>
        <taxon>Tracheophyta</taxon>
        <taxon>Spermatophyta</taxon>
        <taxon>Magnoliopsida</taxon>
        <taxon>Liliopsida</taxon>
        <taxon>Poales</taxon>
        <taxon>Poaceae</taxon>
        <taxon>BOP clade</taxon>
        <taxon>Oryzoideae</taxon>
        <taxon>Oryzeae</taxon>
        <taxon>Oryzinae</taxon>
        <taxon>Oryza</taxon>
    </lineage>
</organism>
<dbReference type="AlphaFoldDB" id="A0A0E0B728"/>
<feature type="region of interest" description="Disordered" evidence="1">
    <location>
        <begin position="1"/>
        <end position="47"/>
    </location>
</feature>
<dbReference type="EnsemblPlants" id="OGLUM10G00250.1">
    <property type="protein sequence ID" value="OGLUM10G00250.1"/>
    <property type="gene ID" value="OGLUM10G00250"/>
</dbReference>
<dbReference type="Proteomes" id="UP000026961">
    <property type="component" value="Chromosome 10"/>
</dbReference>
<sequence length="92" mass="9932">MTISYPSFNLDRHNFNQRPNKLCENHPTKISSPPRVRKPPRIISKIPPSPNPLFPFLLATAAAATATAGADPIPPESFPGERSEALSGVALC</sequence>
<feature type="region of interest" description="Disordered" evidence="1">
    <location>
        <begin position="68"/>
        <end position="92"/>
    </location>
</feature>
<evidence type="ECO:0000313" key="2">
    <source>
        <dbReference type="EnsemblPlants" id="OGLUM10G00250.1"/>
    </source>
</evidence>
<reference evidence="2" key="2">
    <citation type="submission" date="2018-05" db="EMBL/GenBank/DDBJ databases">
        <title>OgluRS3 (Oryza glumaepatula Reference Sequence Version 3).</title>
        <authorList>
            <person name="Zhang J."/>
            <person name="Kudrna D."/>
            <person name="Lee S."/>
            <person name="Talag J."/>
            <person name="Welchert J."/>
            <person name="Wing R.A."/>
        </authorList>
    </citation>
    <scope>NUCLEOTIDE SEQUENCE [LARGE SCALE GENOMIC DNA]</scope>
</reference>
<reference evidence="2" key="1">
    <citation type="submission" date="2015-04" db="UniProtKB">
        <authorList>
            <consortium name="EnsemblPlants"/>
        </authorList>
    </citation>
    <scope>IDENTIFICATION</scope>
</reference>
<protein>
    <submittedName>
        <fullName evidence="2">Uncharacterized protein</fullName>
    </submittedName>
</protein>